<name>A0A266LYN2_PSEFR</name>
<dbReference type="Pfam" id="PF13730">
    <property type="entry name" value="HTH_36"/>
    <property type="match status" value="1"/>
</dbReference>
<dbReference type="Gene3D" id="1.10.10.10">
    <property type="entry name" value="Winged helix-like DNA-binding domain superfamily/Winged helix DNA-binding domain"/>
    <property type="match status" value="1"/>
</dbReference>
<dbReference type="EMBL" id="NQKL01000004">
    <property type="protein sequence ID" value="OZY42522.1"/>
    <property type="molecule type" value="Genomic_DNA"/>
</dbReference>
<evidence type="ECO:0000313" key="2">
    <source>
        <dbReference type="EMBL" id="OZY42522.1"/>
    </source>
</evidence>
<dbReference type="RefSeq" id="WP_095028356.1">
    <property type="nucleotide sequence ID" value="NZ_NQKL01000004.1"/>
</dbReference>
<reference evidence="2 3" key="1">
    <citation type="submission" date="2017-08" db="EMBL/GenBank/DDBJ databases">
        <title>Genomic and metabolic characterisation of spoilage-associated Pseudomonas species.</title>
        <authorList>
            <person name="Stanborough T."/>
            <person name="Fegan N."/>
            <person name="Powell S.M."/>
            <person name="Singh T."/>
            <person name="Tamplin M.L."/>
            <person name="Chandry P.S."/>
        </authorList>
    </citation>
    <scope>NUCLEOTIDE SEQUENCE [LARGE SCALE GENOMIC DNA]</scope>
    <source>
        <strain evidence="2 3">F1820</strain>
    </source>
</reference>
<dbReference type="Proteomes" id="UP000216113">
    <property type="component" value="Unassembled WGS sequence"/>
</dbReference>
<evidence type="ECO:0000313" key="3">
    <source>
        <dbReference type="Proteomes" id="UP000216113"/>
    </source>
</evidence>
<evidence type="ECO:0000256" key="1">
    <source>
        <dbReference type="SAM" id="MobiDB-lite"/>
    </source>
</evidence>
<dbReference type="InterPro" id="IPR036388">
    <property type="entry name" value="WH-like_DNA-bd_sf"/>
</dbReference>
<organism evidence="2 3">
    <name type="scientific">Pseudomonas fragi</name>
    <dbReference type="NCBI Taxonomy" id="296"/>
    <lineage>
        <taxon>Bacteria</taxon>
        <taxon>Pseudomonadati</taxon>
        <taxon>Pseudomonadota</taxon>
        <taxon>Gammaproteobacteria</taxon>
        <taxon>Pseudomonadales</taxon>
        <taxon>Pseudomonadaceae</taxon>
        <taxon>Pseudomonas</taxon>
    </lineage>
</organism>
<comment type="caution">
    <text evidence="2">The sequence shown here is derived from an EMBL/GenBank/DDBJ whole genome shotgun (WGS) entry which is preliminary data.</text>
</comment>
<sequence>MSTIIMSACWPLQDMSGPQKAVLISLADNANDEGFCWPSVARISERTCLAERTVQAAIKWLALAGILSVRERMGRSTMYTLTPASYAPPQKLHPAADAPPPPQLTTQTPAAAAPRTVIEPSSEPSPLGEGENPPKFSKPKCDPQAIVDLFNKTLPGLPQVAMLTKDRKTKIGARWSESDVHQDLDFWADFFALVGESEFLMGKGEARNGAKPFRATFDWLIAPSNFVKVVEGNYNA</sequence>
<feature type="compositionally biased region" description="Low complexity" evidence="1">
    <location>
        <begin position="104"/>
        <end position="114"/>
    </location>
</feature>
<protein>
    <submittedName>
        <fullName evidence="2">Helix-turn-helix domain-containing protein</fullName>
    </submittedName>
</protein>
<gene>
    <name evidence="2" type="ORF">CJF43_05725</name>
</gene>
<accession>A0A266LYN2</accession>
<proteinExistence type="predicted"/>
<dbReference type="AlphaFoldDB" id="A0A266LYN2"/>
<feature type="region of interest" description="Disordered" evidence="1">
    <location>
        <begin position="89"/>
        <end position="138"/>
    </location>
</feature>